<feature type="transmembrane region" description="Helical" evidence="1">
    <location>
        <begin position="265"/>
        <end position="286"/>
    </location>
</feature>
<evidence type="ECO:0008006" key="4">
    <source>
        <dbReference type="Google" id="ProtNLM"/>
    </source>
</evidence>
<keyword evidence="1" id="KW-0472">Membrane</keyword>
<dbReference type="PANTHER" id="PTHR11360">
    <property type="entry name" value="MONOCARBOXYLATE TRANSPORTER"/>
    <property type="match status" value="1"/>
</dbReference>
<sequence>MVGEVKSSPCDLKEQSGCVFLCCSSPGPVSGVLAQYFKLSSLLLAGCLLASLSVCASYFASGVPFLIITLGVFYGFGLSLLTLGYVAVNQSVSTNKALASGITIGGSVVGGIIFPPVVQCLFDAYGTRGGLLVFGALMLNSMAAALLTRGPLREAGRREKKTMSNGTAPRLSEPARKIICEARAEDNLHGDNVYDSCKGICLHNHEGTREPTLETSSSGCGGYKAASAHHAAHGTLSTHPENSVPLKSSESNLARWLSFLKNPRFYIIAYSLGQIWFLNTTLLTVIVDFALERGIGKWDAVSLVSFITAPDLVSRFVSGVVTDKGILRKSTMMFLCLGAYACAHTATPYVSSFAAIATFAAISGSCNGIAVTHIFVLCGELVPRSTFSLCMGAANFVAAFALLERPLMIGYCKDKLGSYDGLFYFMAGVSGTTAALWLFVSFQETRQKDHREHVDALAEGS</sequence>
<proteinExistence type="predicted"/>
<keyword evidence="3" id="KW-1185">Reference proteome</keyword>
<protein>
    <recommendedName>
        <fullName evidence="4">Monocarboxylate transporter</fullName>
    </recommendedName>
</protein>
<evidence type="ECO:0000256" key="1">
    <source>
        <dbReference type="SAM" id="Phobius"/>
    </source>
</evidence>
<dbReference type="InterPro" id="IPR050327">
    <property type="entry name" value="Proton-linked_MCT"/>
</dbReference>
<evidence type="ECO:0000313" key="3">
    <source>
        <dbReference type="Proteomes" id="UP001321473"/>
    </source>
</evidence>
<dbReference type="EMBL" id="JARKHS020031179">
    <property type="protein sequence ID" value="KAK8761429.1"/>
    <property type="molecule type" value="Genomic_DNA"/>
</dbReference>
<dbReference type="PANTHER" id="PTHR11360:SF303">
    <property type="entry name" value="MAJOR FACILITATOR SUPERFAMILY (MFS) PROFILE DOMAIN-CONTAINING PROTEIN"/>
    <property type="match status" value="1"/>
</dbReference>
<feature type="transmembrane region" description="Helical" evidence="1">
    <location>
        <begin position="65"/>
        <end position="86"/>
    </location>
</feature>
<feature type="transmembrane region" description="Helical" evidence="1">
    <location>
        <begin position="130"/>
        <end position="148"/>
    </location>
</feature>
<dbReference type="Pfam" id="PF07690">
    <property type="entry name" value="MFS_1"/>
    <property type="match status" value="1"/>
</dbReference>
<reference evidence="2 3" key="1">
    <citation type="journal article" date="2023" name="Arcadia Sci">
        <title>De novo assembly of a long-read Amblyomma americanum tick genome.</title>
        <authorList>
            <person name="Chou S."/>
            <person name="Poskanzer K.E."/>
            <person name="Rollins M."/>
            <person name="Thuy-Boun P.S."/>
        </authorList>
    </citation>
    <scope>NUCLEOTIDE SEQUENCE [LARGE SCALE GENOMIC DNA]</scope>
    <source>
        <strain evidence="2">F_SG_1</strain>
        <tissue evidence="2">Salivary glands</tissue>
    </source>
</reference>
<organism evidence="2 3">
    <name type="scientific">Amblyomma americanum</name>
    <name type="common">Lone star tick</name>
    <dbReference type="NCBI Taxonomy" id="6943"/>
    <lineage>
        <taxon>Eukaryota</taxon>
        <taxon>Metazoa</taxon>
        <taxon>Ecdysozoa</taxon>
        <taxon>Arthropoda</taxon>
        <taxon>Chelicerata</taxon>
        <taxon>Arachnida</taxon>
        <taxon>Acari</taxon>
        <taxon>Parasitiformes</taxon>
        <taxon>Ixodida</taxon>
        <taxon>Ixodoidea</taxon>
        <taxon>Ixodidae</taxon>
        <taxon>Amblyomminae</taxon>
        <taxon>Amblyomma</taxon>
    </lineage>
</organism>
<keyword evidence="1" id="KW-1133">Transmembrane helix</keyword>
<dbReference type="Proteomes" id="UP001321473">
    <property type="component" value="Unassembled WGS sequence"/>
</dbReference>
<dbReference type="InterPro" id="IPR011701">
    <property type="entry name" value="MFS"/>
</dbReference>
<feature type="transmembrane region" description="Helical" evidence="1">
    <location>
        <begin position="423"/>
        <end position="442"/>
    </location>
</feature>
<feature type="transmembrane region" description="Helical" evidence="1">
    <location>
        <begin position="98"/>
        <end position="118"/>
    </location>
</feature>
<accession>A0AAQ4DG39</accession>
<dbReference type="Gene3D" id="1.20.1250.20">
    <property type="entry name" value="MFS general substrate transporter like domains"/>
    <property type="match status" value="2"/>
</dbReference>
<feature type="transmembrane region" description="Helical" evidence="1">
    <location>
        <begin position="353"/>
        <end position="378"/>
    </location>
</feature>
<gene>
    <name evidence="2" type="ORF">V5799_027305</name>
</gene>
<feature type="transmembrane region" description="Helical" evidence="1">
    <location>
        <begin position="42"/>
        <end position="59"/>
    </location>
</feature>
<dbReference type="SUPFAM" id="SSF103473">
    <property type="entry name" value="MFS general substrate transporter"/>
    <property type="match status" value="1"/>
</dbReference>
<comment type="caution">
    <text evidence="2">The sequence shown here is derived from an EMBL/GenBank/DDBJ whole genome shotgun (WGS) entry which is preliminary data.</text>
</comment>
<dbReference type="GO" id="GO:0008028">
    <property type="term" value="F:monocarboxylic acid transmembrane transporter activity"/>
    <property type="evidence" value="ECO:0007669"/>
    <property type="project" value="TreeGrafter"/>
</dbReference>
<dbReference type="AlphaFoldDB" id="A0AAQ4DG39"/>
<dbReference type="InterPro" id="IPR036259">
    <property type="entry name" value="MFS_trans_sf"/>
</dbReference>
<evidence type="ECO:0000313" key="2">
    <source>
        <dbReference type="EMBL" id="KAK8761429.1"/>
    </source>
</evidence>
<keyword evidence="1" id="KW-0812">Transmembrane</keyword>
<feature type="transmembrane region" description="Helical" evidence="1">
    <location>
        <begin position="385"/>
        <end position="403"/>
    </location>
</feature>
<name>A0AAQ4DG39_AMBAM</name>